<organism evidence="3 4">
    <name type="scientific">Candidatus Gottesmanbacteria bacterium GW2011_GWA1_34_13</name>
    <dbReference type="NCBI Taxonomy" id="1618434"/>
    <lineage>
        <taxon>Bacteria</taxon>
        <taxon>Candidatus Gottesmaniibacteriota</taxon>
    </lineage>
</organism>
<proteinExistence type="predicted"/>
<dbReference type="Pfam" id="PF01558">
    <property type="entry name" value="POR"/>
    <property type="match status" value="1"/>
</dbReference>
<dbReference type="EMBL" id="LBPN01000025">
    <property type="protein sequence ID" value="KKP57745.1"/>
    <property type="molecule type" value="Genomic_DNA"/>
</dbReference>
<gene>
    <name evidence="3" type="ORF">UR52_C0025G0012</name>
</gene>
<evidence type="ECO:0000313" key="3">
    <source>
        <dbReference type="EMBL" id="KKP57745.1"/>
    </source>
</evidence>
<evidence type="ECO:0000313" key="4">
    <source>
        <dbReference type="Proteomes" id="UP000034176"/>
    </source>
</evidence>
<keyword evidence="1" id="KW-0560">Oxidoreductase</keyword>
<accession>A0A0G0D3B0</accession>
<evidence type="ECO:0000259" key="2">
    <source>
        <dbReference type="Pfam" id="PF01558"/>
    </source>
</evidence>
<dbReference type="InterPro" id="IPR002869">
    <property type="entry name" value="Pyrv_flavodox_OxRed_cen"/>
</dbReference>
<dbReference type="InterPro" id="IPR019752">
    <property type="entry name" value="Pyrv/ketoisovalerate_OxRed_cat"/>
</dbReference>
<dbReference type="SUPFAM" id="SSF53323">
    <property type="entry name" value="Pyruvate-ferredoxin oxidoreductase, PFOR, domain III"/>
    <property type="match status" value="1"/>
</dbReference>
<reference evidence="3 4" key="1">
    <citation type="journal article" date="2015" name="Nature">
        <title>rRNA introns, odd ribosomes, and small enigmatic genomes across a large radiation of phyla.</title>
        <authorList>
            <person name="Brown C.T."/>
            <person name="Hug L.A."/>
            <person name="Thomas B.C."/>
            <person name="Sharon I."/>
            <person name="Castelle C.J."/>
            <person name="Singh A."/>
            <person name="Wilkins M.J."/>
            <person name="Williams K.H."/>
            <person name="Banfield J.F."/>
        </authorList>
    </citation>
    <scope>NUCLEOTIDE SEQUENCE [LARGE SCALE GENOMIC DNA]</scope>
</reference>
<dbReference type="AlphaFoldDB" id="A0A0G0D3B0"/>
<comment type="caution">
    <text evidence="3">The sequence shown here is derived from an EMBL/GenBank/DDBJ whole genome shotgun (WGS) entry which is preliminary data.</text>
</comment>
<feature type="non-terminal residue" evidence="3">
    <location>
        <position position="1"/>
    </location>
</feature>
<feature type="domain" description="Pyruvate/ketoisovalerate oxidoreductase catalytic" evidence="2">
    <location>
        <begin position="4"/>
        <end position="93"/>
    </location>
</feature>
<dbReference type="Proteomes" id="UP000034176">
    <property type="component" value="Unassembled WGS sequence"/>
</dbReference>
<dbReference type="Gene3D" id="3.40.920.10">
    <property type="entry name" value="Pyruvate-ferredoxin oxidoreductase, PFOR, domain III"/>
    <property type="match status" value="1"/>
</dbReference>
<evidence type="ECO:0000256" key="1">
    <source>
        <dbReference type="ARBA" id="ARBA00023002"/>
    </source>
</evidence>
<protein>
    <submittedName>
        <fullName evidence="3">Pyruvate/ketoisovalerate oxidoreductase, gamma subunit</fullName>
    </submittedName>
</protein>
<sequence length="101" mass="11263">GDEDTHSQEKNIDVLFALNQETIDKHKNELKSGGIIVYDPDLMKVDPQEFTSKKIILYPAPLAKIVKDNNLLKVMENNVALGITAGIFGMDINILNSRQPN</sequence>
<dbReference type="STRING" id="1618434.UR52_C0025G0012"/>
<name>A0A0G0D3B0_9BACT</name>
<dbReference type="GO" id="GO:0016903">
    <property type="term" value="F:oxidoreductase activity, acting on the aldehyde or oxo group of donors"/>
    <property type="evidence" value="ECO:0007669"/>
    <property type="project" value="InterPro"/>
</dbReference>
<keyword evidence="3" id="KW-0670">Pyruvate</keyword>